<dbReference type="EMBL" id="CYYA01000027">
    <property type="protein sequence ID" value="CUN25205.1"/>
    <property type="molecule type" value="Genomic_DNA"/>
</dbReference>
<dbReference type="RefSeq" id="WP_012739894.1">
    <property type="nucleotide sequence ID" value="NZ_CP173382.1"/>
</dbReference>
<dbReference type="InterPro" id="IPR045591">
    <property type="entry name" value="DUF6462"/>
</dbReference>
<dbReference type="Pfam" id="PF20063">
    <property type="entry name" value="DUF6462"/>
    <property type="match status" value="1"/>
</dbReference>
<accession>A0A173VGD5</accession>
<protein>
    <submittedName>
        <fullName evidence="1">Uncharacterized protein</fullName>
    </submittedName>
</protein>
<proteinExistence type="predicted"/>
<evidence type="ECO:0000313" key="2">
    <source>
        <dbReference type="Proteomes" id="UP000095492"/>
    </source>
</evidence>
<reference evidence="1 2" key="1">
    <citation type="submission" date="2015-09" db="EMBL/GenBank/DDBJ databases">
        <authorList>
            <consortium name="Pathogen Informatics"/>
        </authorList>
    </citation>
    <scope>NUCLEOTIDE SEQUENCE [LARGE SCALE GENOMIC DNA]</scope>
    <source>
        <strain evidence="1 2">2789STDY5608891</strain>
    </source>
</reference>
<dbReference type="STRING" id="39490.ERS852448_02811"/>
<gene>
    <name evidence="1" type="ORF">ERS852448_02811</name>
</gene>
<name>A0A173VGD5_EUBRA</name>
<evidence type="ECO:0000313" key="1">
    <source>
        <dbReference type="EMBL" id="CUN25205.1"/>
    </source>
</evidence>
<organism evidence="1 2">
    <name type="scientific">Eubacterium ramulus</name>
    <dbReference type="NCBI Taxonomy" id="39490"/>
    <lineage>
        <taxon>Bacteria</taxon>
        <taxon>Bacillati</taxon>
        <taxon>Bacillota</taxon>
        <taxon>Clostridia</taxon>
        <taxon>Eubacteriales</taxon>
        <taxon>Eubacteriaceae</taxon>
        <taxon>Eubacterium</taxon>
    </lineage>
</organism>
<dbReference type="OrthoDB" id="1827122at2"/>
<dbReference type="Proteomes" id="UP000095492">
    <property type="component" value="Unassembled WGS sequence"/>
</dbReference>
<dbReference type="AlphaFoldDB" id="A0A173VGD5"/>
<dbReference type="GeneID" id="41356338"/>
<sequence length="75" mass="8998">MEHTKTYQEFKKNGNTKFVRYSEGAEMYHMSVSKFMQMAKDAKAIYKLGQLVLVNLKIFDEYIETFHIVDDEFYK</sequence>